<dbReference type="Proteomes" id="UP000294593">
    <property type="component" value="Unassembled WGS sequence"/>
</dbReference>
<feature type="compositionally biased region" description="Low complexity" evidence="2">
    <location>
        <begin position="193"/>
        <end position="203"/>
    </location>
</feature>
<dbReference type="AlphaFoldDB" id="A0A4R6RNW1"/>
<evidence type="ECO:0000313" key="5">
    <source>
        <dbReference type="Proteomes" id="UP000294593"/>
    </source>
</evidence>
<dbReference type="PANTHER" id="PTHR40278:SF2">
    <property type="entry name" value="TYPE IV PILUS INNER MEMBRANE COMPONENT PILN"/>
    <property type="match status" value="1"/>
</dbReference>
<feature type="coiled-coil region" evidence="1">
    <location>
        <begin position="57"/>
        <end position="91"/>
    </location>
</feature>
<keyword evidence="3" id="KW-1133">Transmembrane helix</keyword>
<dbReference type="InterPro" id="IPR007813">
    <property type="entry name" value="PilN"/>
</dbReference>
<organism evidence="4 5">
    <name type="scientific">Aquabacterium commune</name>
    <dbReference type="NCBI Taxonomy" id="70586"/>
    <lineage>
        <taxon>Bacteria</taxon>
        <taxon>Pseudomonadati</taxon>
        <taxon>Pseudomonadota</taxon>
        <taxon>Betaproteobacteria</taxon>
        <taxon>Burkholderiales</taxon>
        <taxon>Aquabacterium</taxon>
    </lineage>
</organism>
<feature type="region of interest" description="Disordered" evidence="2">
    <location>
        <begin position="187"/>
        <end position="222"/>
    </location>
</feature>
<keyword evidence="3" id="KW-0472">Membrane</keyword>
<dbReference type="GO" id="GO:0043683">
    <property type="term" value="P:type IV pilus assembly"/>
    <property type="evidence" value="ECO:0007669"/>
    <property type="project" value="TreeGrafter"/>
</dbReference>
<keyword evidence="1" id="KW-0175">Coiled coil</keyword>
<accession>A0A4R6RNW1</accession>
<protein>
    <submittedName>
        <fullName evidence="4">Type IV pilus assembly protein PilN</fullName>
    </submittedName>
</protein>
<dbReference type="EMBL" id="SNXW01000001">
    <property type="protein sequence ID" value="TDP88304.1"/>
    <property type="molecule type" value="Genomic_DNA"/>
</dbReference>
<keyword evidence="5" id="KW-1185">Reference proteome</keyword>
<reference evidence="4 5" key="1">
    <citation type="submission" date="2019-03" db="EMBL/GenBank/DDBJ databases">
        <title>Genomic Encyclopedia of Type Strains, Phase IV (KMG-IV): sequencing the most valuable type-strain genomes for metagenomic binning, comparative biology and taxonomic classification.</title>
        <authorList>
            <person name="Goeker M."/>
        </authorList>
    </citation>
    <scope>NUCLEOTIDE SEQUENCE [LARGE SCALE GENOMIC DNA]</scope>
    <source>
        <strain evidence="4 5">DSM 11901</strain>
    </source>
</reference>
<comment type="caution">
    <text evidence="4">The sequence shown here is derived from an EMBL/GenBank/DDBJ whole genome shotgun (WGS) entry which is preliminary data.</text>
</comment>
<sequence length="222" mass="24388">MILINLLPHREEKRRLRKQAFFAGLGLAVGVGGLLVSGGYAVQQQMISNQQARNDYLAAANRKLDEEIKDVSALKAEIESLKARQRAVEDLQTNRNMPVYLLNELVAQTPEGIYLSSIRQDGRTVMVTGMAQTNERVSEFLRNTGNRSTWLERPELQEIKVSAVAQKDARNPKRLFEFSMRLTLKQPQDVDEAAGGAAAPAGAKGRKAPGRPALAPVAAPQS</sequence>
<name>A0A4R6RNW1_9BURK</name>
<feature type="transmembrane region" description="Helical" evidence="3">
    <location>
        <begin position="20"/>
        <end position="42"/>
    </location>
</feature>
<dbReference type="GO" id="GO:0043107">
    <property type="term" value="P:type IV pilus-dependent motility"/>
    <property type="evidence" value="ECO:0007669"/>
    <property type="project" value="TreeGrafter"/>
</dbReference>
<dbReference type="InterPro" id="IPR052534">
    <property type="entry name" value="Extracell_DNA_Util/SecSys_Comp"/>
</dbReference>
<dbReference type="OrthoDB" id="5296173at2"/>
<evidence type="ECO:0000313" key="4">
    <source>
        <dbReference type="EMBL" id="TDP88304.1"/>
    </source>
</evidence>
<dbReference type="PANTHER" id="PTHR40278">
    <property type="entry name" value="DNA UTILIZATION PROTEIN HOFN"/>
    <property type="match status" value="1"/>
</dbReference>
<dbReference type="Pfam" id="PF05137">
    <property type="entry name" value="PilN"/>
    <property type="match status" value="1"/>
</dbReference>
<evidence type="ECO:0000256" key="2">
    <source>
        <dbReference type="SAM" id="MobiDB-lite"/>
    </source>
</evidence>
<dbReference type="RefSeq" id="WP_133605930.1">
    <property type="nucleotide sequence ID" value="NZ_JBASTO010000020.1"/>
</dbReference>
<proteinExistence type="predicted"/>
<keyword evidence="3" id="KW-0812">Transmembrane</keyword>
<gene>
    <name evidence="4" type="ORF">EV672_101449</name>
</gene>
<evidence type="ECO:0000256" key="3">
    <source>
        <dbReference type="SAM" id="Phobius"/>
    </source>
</evidence>
<evidence type="ECO:0000256" key="1">
    <source>
        <dbReference type="SAM" id="Coils"/>
    </source>
</evidence>